<feature type="domain" description="Sulfatase N-terminal" evidence="7">
    <location>
        <begin position="263"/>
        <end position="531"/>
    </location>
</feature>
<evidence type="ECO:0000256" key="1">
    <source>
        <dbReference type="ARBA" id="ARBA00004651"/>
    </source>
</evidence>
<dbReference type="Gene3D" id="3.30.1120.80">
    <property type="match status" value="1"/>
</dbReference>
<evidence type="ECO:0000313" key="9">
    <source>
        <dbReference type="Proteomes" id="UP001212170"/>
    </source>
</evidence>
<evidence type="ECO:0000259" key="7">
    <source>
        <dbReference type="Pfam" id="PF00884"/>
    </source>
</evidence>
<dbReference type="CDD" id="cd16015">
    <property type="entry name" value="LTA_synthase"/>
    <property type="match status" value="1"/>
</dbReference>
<gene>
    <name evidence="8" type="ORF">NJT12_09175</name>
</gene>
<feature type="transmembrane region" description="Helical" evidence="6">
    <location>
        <begin position="85"/>
        <end position="105"/>
    </location>
</feature>
<proteinExistence type="predicted"/>
<evidence type="ECO:0000256" key="3">
    <source>
        <dbReference type="ARBA" id="ARBA00022692"/>
    </source>
</evidence>
<dbReference type="Proteomes" id="UP001212170">
    <property type="component" value="Unassembled WGS sequence"/>
</dbReference>
<comment type="subcellular location">
    <subcellularLocation>
        <location evidence="1">Cell membrane</location>
        <topology evidence="1">Multi-pass membrane protein</topology>
    </subcellularLocation>
</comment>
<evidence type="ECO:0000256" key="4">
    <source>
        <dbReference type="ARBA" id="ARBA00022989"/>
    </source>
</evidence>
<dbReference type="InterPro" id="IPR050448">
    <property type="entry name" value="OpgB/LTA_synthase_biosynth"/>
</dbReference>
<organism evidence="8 9">
    <name type="scientific">Flavobacterium azizsancarii</name>
    <dbReference type="NCBI Taxonomy" id="2961580"/>
    <lineage>
        <taxon>Bacteria</taxon>
        <taxon>Pseudomonadati</taxon>
        <taxon>Bacteroidota</taxon>
        <taxon>Flavobacteriia</taxon>
        <taxon>Flavobacteriales</taxon>
        <taxon>Flavobacteriaceae</taxon>
        <taxon>Flavobacterium</taxon>
    </lineage>
</organism>
<name>A0ABT4WCF1_9FLAO</name>
<keyword evidence="4 6" id="KW-1133">Transmembrane helix</keyword>
<reference evidence="8 9" key="1">
    <citation type="journal article" date="2023" name="Chemosphere">
        <title>Whole genome analysis of Flavobacterium aziz-sancarii sp. nov., isolated from Ardley Island (Antarctica), revealed a rich resistome and bioremediation potential.</title>
        <authorList>
            <person name="Otur C."/>
            <person name="Okay S."/>
            <person name="Kurt-Kizildogan A."/>
        </authorList>
    </citation>
    <scope>NUCLEOTIDE SEQUENCE [LARGE SCALE GENOMIC DNA]</scope>
    <source>
        <strain evidence="8 9">AC</strain>
    </source>
</reference>
<dbReference type="RefSeq" id="WP_271335596.1">
    <property type="nucleotide sequence ID" value="NZ_JAMZNK010000011.1"/>
</dbReference>
<evidence type="ECO:0000256" key="2">
    <source>
        <dbReference type="ARBA" id="ARBA00022475"/>
    </source>
</evidence>
<keyword evidence="5 6" id="KW-0472">Membrane</keyword>
<evidence type="ECO:0000256" key="6">
    <source>
        <dbReference type="SAM" id="Phobius"/>
    </source>
</evidence>
<dbReference type="InterPro" id="IPR017850">
    <property type="entry name" value="Alkaline_phosphatase_core_sf"/>
</dbReference>
<feature type="transmembrane region" description="Helical" evidence="6">
    <location>
        <begin position="126"/>
        <end position="152"/>
    </location>
</feature>
<dbReference type="Gene3D" id="3.40.720.10">
    <property type="entry name" value="Alkaline Phosphatase, subunit A"/>
    <property type="match status" value="1"/>
</dbReference>
<keyword evidence="9" id="KW-1185">Reference proteome</keyword>
<accession>A0ABT4WCF1</accession>
<dbReference type="InterPro" id="IPR012160">
    <property type="entry name" value="LtaS-like"/>
</dbReference>
<dbReference type="EMBL" id="JAMZNK010000011">
    <property type="protein sequence ID" value="MDA6069789.1"/>
    <property type="molecule type" value="Genomic_DNA"/>
</dbReference>
<feature type="transmembrane region" description="Helical" evidence="6">
    <location>
        <begin position="12"/>
        <end position="32"/>
    </location>
</feature>
<feature type="transmembrane region" description="Helical" evidence="6">
    <location>
        <begin position="44"/>
        <end position="65"/>
    </location>
</feature>
<evidence type="ECO:0000256" key="5">
    <source>
        <dbReference type="ARBA" id="ARBA00023136"/>
    </source>
</evidence>
<dbReference type="InterPro" id="IPR000917">
    <property type="entry name" value="Sulfatase_N"/>
</dbReference>
<sequence length="622" mass="71811">MNNYKKCITLFLKRFLLVVAIYQLSRLLFYFLNLNLFDSFTTQTFLGGLLFDFTAISYLNIPFIIAHIVPGNFKYSTRYQLMLKISFYCVNLMFIATNFIDIIYYRFTGRRSTYKMITAKGMEHEVLGLIPSFLREFWYIGIIFLIISVLFWKLLPDLSKNLLTKHLTKSDYFIKFTALIISITILLIMGRGGFQKKSIKIVDGIKYGALSNTALVLNTPFTILKTIAKKDDIDNVNYYNAKELKSIYNPVISLQSDKPPTKKNVVILILESFGNENIERGQTPFLDSLITKSYYFKNAFANGKVSIDAVPSLLSSIPSLMNNSFISSSFSLNKINGLPKIFKKEGYNTSFFHGAFNGSQNFDQYAKIAGFEHYFGKNQYDGKAAFDGTWGIFDEEFLQFYATKLTSFKQPFFSSLFTISSHNPYTIPEKSKGKLPKVTTTIQESIAYTDFALREFFKTAKKQNWYNNTLFVISADHTSSGGDLDIDKTNIGKFRIPILFFDPSNPEFTGANEKNFQQIDVMPSILDYLNIKTEMVSFGKSYKSPENFVVYYLQGTYHYIQDDYYLVFANNQTIGLYNWKKDLLLKNNLMQQDKSRVREYEKFLKAYIQSFNERTTNNKLAL</sequence>
<comment type="caution">
    <text evidence="8">The sequence shown here is derived from an EMBL/GenBank/DDBJ whole genome shotgun (WGS) entry which is preliminary data.</text>
</comment>
<dbReference type="Pfam" id="PF00884">
    <property type="entry name" value="Sulfatase"/>
    <property type="match status" value="1"/>
</dbReference>
<keyword evidence="3 6" id="KW-0812">Transmembrane</keyword>
<protein>
    <submittedName>
        <fullName evidence="8">Sulfatase-like hydrolase/transferase</fullName>
    </submittedName>
</protein>
<keyword evidence="2" id="KW-1003">Cell membrane</keyword>
<feature type="transmembrane region" description="Helical" evidence="6">
    <location>
        <begin position="172"/>
        <end position="190"/>
    </location>
</feature>
<dbReference type="PANTHER" id="PTHR47371">
    <property type="entry name" value="LIPOTEICHOIC ACID SYNTHASE"/>
    <property type="match status" value="1"/>
</dbReference>
<dbReference type="PANTHER" id="PTHR47371:SF3">
    <property type="entry name" value="PHOSPHOGLYCEROL TRANSFERASE I"/>
    <property type="match status" value="1"/>
</dbReference>
<evidence type="ECO:0000313" key="8">
    <source>
        <dbReference type="EMBL" id="MDA6069789.1"/>
    </source>
</evidence>
<dbReference type="PIRSF" id="PIRSF005091">
    <property type="entry name" value="Mmb_sulf_HI1246"/>
    <property type="match status" value="1"/>
</dbReference>
<dbReference type="SUPFAM" id="SSF53649">
    <property type="entry name" value="Alkaline phosphatase-like"/>
    <property type="match status" value="1"/>
</dbReference>